<comment type="catalytic activity">
    <reaction evidence="1 4">
        <text>[protein]-peptidylproline (omega=180) = [protein]-peptidylproline (omega=0)</text>
        <dbReference type="Rhea" id="RHEA:16237"/>
        <dbReference type="Rhea" id="RHEA-COMP:10747"/>
        <dbReference type="Rhea" id="RHEA-COMP:10748"/>
        <dbReference type="ChEBI" id="CHEBI:83833"/>
        <dbReference type="ChEBI" id="CHEBI:83834"/>
        <dbReference type="EC" id="5.2.1.8"/>
    </reaction>
</comment>
<comment type="similarity">
    <text evidence="4">Belongs to the cyclophilin-type PPIase family.</text>
</comment>
<keyword evidence="3 4" id="KW-0413">Isomerase</keyword>
<sequence>MFSNAARRMGQTANQYRWAGPVALGIIGGIPAYFTYDHFATLRLAKDYEKLVRDKCYMDISIGNQYAGRIVFGLYSDIVPLTCENFVQLCKGYRVKDRVIGYQNTLIHKIKPGAAISGGDVIEGSGKTRGLSIYGEAFPDENFEVSFVRDGDLAMCNWGKNTNSSIFMITLSQQRAFTNHHVCFGTVLRGMRVVRQIGELGTRVGRPAMAIRIVQCGVLEGEEEPPPPTVADLVDDSVPLMTEEEFRSASEHKKPAAAQPS</sequence>
<dbReference type="GO" id="GO:0016018">
    <property type="term" value="F:cyclosporin A binding"/>
    <property type="evidence" value="ECO:0007669"/>
    <property type="project" value="TreeGrafter"/>
</dbReference>
<dbReference type="GO" id="GO:0003755">
    <property type="term" value="F:peptidyl-prolyl cis-trans isomerase activity"/>
    <property type="evidence" value="ECO:0007669"/>
    <property type="project" value="UniProtKB-UniRule"/>
</dbReference>
<dbReference type="Gene3D" id="2.40.100.10">
    <property type="entry name" value="Cyclophilin-like"/>
    <property type="match status" value="1"/>
</dbReference>
<evidence type="ECO:0000256" key="5">
    <source>
        <dbReference type="SAM" id="MobiDB-lite"/>
    </source>
</evidence>
<evidence type="ECO:0000256" key="4">
    <source>
        <dbReference type="RuleBase" id="RU363019"/>
    </source>
</evidence>
<dbReference type="PRINTS" id="PR00153">
    <property type="entry name" value="CSAPPISMRASE"/>
</dbReference>
<protein>
    <recommendedName>
        <fullName evidence="4">Peptidyl-prolyl cis-trans isomerase</fullName>
        <shortName evidence="4">PPIase</shortName>
        <ecNumber evidence="4">5.2.1.8</ecNumber>
    </recommendedName>
</protein>
<comment type="function">
    <text evidence="4">PPIases accelerate the folding of proteins. It catalyzes the cis-trans isomerization of proline imidic peptide bonds in oligopeptides.</text>
</comment>
<keyword evidence="8" id="KW-1185">Reference proteome</keyword>
<dbReference type="SUPFAM" id="SSF50891">
    <property type="entry name" value="Cyclophilin-like"/>
    <property type="match status" value="1"/>
</dbReference>
<dbReference type="EC" id="5.2.1.8" evidence="4"/>
<dbReference type="Proteomes" id="UP001178507">
    <property type="component" value="Unassembled WGS sequence"/>
</dbReference>
<dbReference type="PANTHER" id="PTHR11071">
    <property type="entry name" value="PEPTIDYL-PROLYL CIS-TRANS ISOMERASE"/>
    <property type="match status" value="1"/>
</dbReference>
<keyword evidence="2 4" id="KW-0697">Rotamase</keyword>
<feature type="compositionally biased region" description="Basic and acidic residues" evidence="5">
    <location>
        <begin position="244"/>
        <end position="254"/>
    </location>
</feature>
<dbReference type="EMBL" id="CAUJNA010001102">
    <property type="protein sequence ID" value="CAJ1384251.1"/>
    <property type="molecule type" value="Genomic_DNA"/>
</dbReference>
<evidence type="ECO:0000313" key="8">
    <source>
        <dbReference type="Proteomes" id="UP001178507"/>
    </source>
</evidence>
<feature type="domain" description="PPIase cyclophilin-type" evidence="6">
    <location>
        <begin position="57"/>
        <end position="218"/>
    </location>
</feature>
<dbReference type="PROSITE" id="PS50072">
    <property type="entry name" value="CSA_PPIASE_2"/>
    <property type="match status" value="1"/>
</dbReference>
<dbReference type="InterPro" id="IPR002130">
    <property type="entry name" value="Cyclophilin-type_PPIase_dom"/>
</dbReference>
<evidence type="ECO:0000256" key="2">
    <source>
        <dbReference type="ARBA" id="ARBA00023110"/>
    </source>
</evidence>
<dbReference type="GO" id="GO:0006457">
    <property type="term" value="P:protein folding"/>
    <property type="evidence" value="ECO:0007669"/>
    <property type="project" value="TreeGrafter"/>
</dbReference>
<proteinExistence type="inferred from homology"/>
<evidence type="ECO:0000256" key="3">
    <source>
        <dbReference type="ARBA" id="ARBA00023235"/>
    </source>
</evidence>
<dbReference type="Pfam" id="PF00160">
    <property type="entry name" value="Pro_isomerase"/>
    <property type="match status" value="1"/>
</dbReference>
<comment type="caution">
    <text evidence="7">The sequence shown here is derived from an EMBL/GenBank/DDBJ whole genome shotgun (WGS) entry which is preliminary data.</text>
</comment>
<evidence type="ECO:0000259" key="6">
    <source>
        <dbReference type="PROSITE" id="PS50072"/>
    </source>
</evidence>
<reference evidence="7" key="1">
    <citation type="submission" date="2023-08" db="EMBL/GenBank/DDBJ databases">
        <authorList>
            <person name="Chen Y."/>
            <person name="Shah S."/>
            <person name="Dougan E. K."/>
            <person name="Thang M."/>
            <person name="Chan C."/>
        </authorList>
    </citation>
    <scope>NUCLEOTIDE SEQUENCE</scope>
</reference>
<dbReference type="PANTHER" id="PTHR11071:SF561">
    <property type="entry name" value="PEPTIDYL-PROLYL CIS-TRANS ISOMERASE D-RELATED"/>
    <property type="match status" value="1"/>
</dbReference>
<gene>
    <name evidence="7" type="ORF">EVOR1521_LOCUS11156</name>
</gene>
<evidence type="ECO:0000313" key="7">
    <source>
        <dbReference type="EMBL" id="CAJ1384251.1"/>
    </source>
</evidence>
<accession>A0AA36ICI1</accession>
<evidence type="ECO:0000256" key="1">
    <source>
        <dbReference type="ARBA" id="ARBA00000971"/>
    </source>
</evidence>
<dbReference type="GO" id="GO:0005737">
    <property type="term" value="C:cytoplasm"/>
    <property type="evidence" value="ECO:0007669"/>
    <property type="project" value="TreeGrafter"/>
</dbReference>
<dbReference type="FunFam" id="2.40.100.10:FF:000025">
    <property type="entry name" value="Peptidyl-prolyl cis-trans isomerase CYP19-2"/>
    <property type="match status" value="1"/>
</dbReference>
<organism evidence="7 8">
    <name type="scientific">Effrenium voratum</name>
    <dbReference type="NCBI Taxonomy" id="2562239"/>
    <lineage>
        <taxon>Eukaryota</taxon>
        <taxon>Sar</taxon>
        <taxon>Alveolata</taxon>
        <taxon>Dinophyceae</taxon>
        <taxon>Suessiales</taxon>
        <taxon>Symbiodiniaceae</taxon>
        <taxon>Effrenium</taxon>
    </lineage>
</organism>
<name>A0AA36ICI1_9DINO</name>
<dbReference type="InterPro" id="IPR029000">
    <property type="entry name" value="Cyclophilin-like_dom_sf"/>
</dbReference>
<dbReference type="AlphaFoldDB" id="A0AA36ICI1"/>
<feature type="region of interest" description="Disordered" evidence="5">
    <location>
        <begin position="241"/>
        <end position="261"/>
    </location>
</feature>